<feature type="transmembrane region" description="Helical" evidence="2">
    <location>
        <begin position="85"/>
        <end position="105"/>
    </location>
</feature>
<name>A0A8K0TJY5_9PEZI</name>
<dbReference type="EMBL" id="JAGPXD010000002">
    <property type="protein sequence ID" value="KAH7368584.1"/>
    <property type="molecule type" value="Genomic_DNA"/>
</dbReference>
<keyword evidence="4" id="KW-1185">Reference proteome</keyword>
<feature type="compositionally biased region" description="Polar residues" evidence="1">
    <location>
        <begin position="249"/>
        <end position="260"/>
    </location>
</feature>
<dbReference type="OrthoDB" id="5352400at2759"/>
<accession>A0A8K0TJY5</accession>
<comment type="caution">
    <text evidence="3">The sequence shown here is derived from an EMBL/GenBank/DDBJ whole genome shotgun (WGS) entry which is preliminary data.</text>
</comment>
<organism evidence="3 4">
    <name type="scientific">Plectosphaerella cucumerina</name>
    <dbReference type="NCBI Taxonomy" id="40658"/>
    <lineage>
        <taxon>Eukaryota</taxon>
        <taxon>Fungi</taxon>
        <taxon>Dikarya</taxon>
        <taxon>Ascomycota</taxon>
        <taxon>Pezizomycotina</taxon>
        <taxon>Sordariomycetes</taxon>
        <taxon>Hypocreomycetidae</taxon>
        <taxon>Glomerellales</taxon>
        <taxon>Plectosphaerellaceae</taxon>
        <taxon>Plectosphaerella</taxon>
    </lineage>
</organism>
<feature type="transmembrane region" description="Helical" evidence="2">
    <location>
        <begin position="20"/>
        <end position="39"/>
    </location>
</feature>
<reference evidence="3" key="1">
    <citation type="journal article" date="2021" name="Nat. Commun.">
        <title>Genetic determinants of endophytism in the Arabidopsis root mycobiome.</title>
        <authorList>
            <person name="Mesny F."/>
            <person name="Miyauchi S."/>
            <person name="Thiergart T."/>
            <person name="Pickel B."/>
            <person name="Atanasova L."/>
            <person name="Karlsson M."/>
            <person name="Huettel B."/>
            <person name="Barry K.W."/>
            <person name="Haridas S."/>
            <person name="Chen C."/>
            <person name="Bauer D."/>
            <person name="Andreopoulos W."/>
            <person name="Pangilinan J."/>
            <person name="LaButti K."/>
            <person name="Riley R."/>
            <person name="Lipzen A."/>
            <person name="Clum A."/>
            <person name="Drula E."/>
            <person name="Henrissat B."/>
            <person name="Kohler A."/>
            <person name="Grigoriev I.V."/>
            <person name="Martin F.M."/>
            <person name="Hacquard S."/>
        </authorList>
    </citation>
    <scope>NUCLEOTIDE SEQUENCE</scope>
    <source>
        <strain evidence="3">MPI-CAGE-AT-0016</strain>
    </source>
</reference>
<keyword evidence="2" id="KW-0812">Transmembrane</keyword>
<proteinExistence type="predicted"/>
<gene>
    <name evidence="3" type="ORF">B0T11DRAFT_337708</name>
</gene>
<evidence type="ECO:0000256" key="1">
    <source>
        <dbReference type="SAM" id="MobiDB-lite"/>
    </source>
</evidence>
<feature type="region of interest" description="Disordered" evidence="1">
    <location>
        <begin position="203"/>
        <end position="272"/>
    </location>
</feature>
<keyword evidence="2" id="KW-0472">Membrane</keyword>
<evidence type="ECO:0000313" key="4">
    <source>
        <dbReference type="Proteomes" id="UP000813385"/>
    </source>
</evidence>
<sequence length="295" mass="33729">MNYRIFRRRWPFKKTRYMSLLMLLELLILIPCLILHGIAHPDTWRSTLWEVGYVNGWNSDPRMVLYAAANYRPEPVVAFVWTKTLTLFNVAATIVTLFTLLLRMVLYIMKVYFPLIAIIFHVGTVSIWTVSVYGQMGPDHTDPRYPSNIAWYITRSCAAAGGRFRAEKECLMAKASFALSVVMLALMLTHLGLAVWGMWPTEQDKHPRKKRGGFWGDDSDDEDDEEEEEEERRSSGGSSPVDPKGVVRSSKTWEMTSMSGANGKMPASPTVMVQPYTPRTLAFHHLDRKLPLRHS</sequence>
<keyword evidence="2" id="KW-1133">Transmembrane helix</keyword>
<dbReference type="Proteomes" id="UP000813385">
    <property type="component" value="Unassembled WGS sequence"/>
</dbReference>
<evidence type="ECO:0000256" key="2">
    <source>
        <dbReference type="SAM" id="Phobius"/>
    </source>
</evidence>
<evidence type="ECO:0000313" key="3">
    <source>
        <dbReference type="EMBL" id="KAH7368584.1"/>
    </source>
</evidence>
<protein>
    <submittedName>
        <fullName evidence="3">Uncharacterized protein</fullName>
    </submittedName>
</protein>
<feature type="compositionally biased region" description="Acidic residues" evidence="1">
    <location>
        <begin position="217"/>
        <end position="230"/>
    </location>
</feature>
<feature type="transmembrane region" description="Helical" evidence="2">
    <location>
        <begin position="177"/>
        <end position="199"/>
    </location>
</feature>
<feature type="transmembrane region" description="Helical" evidence="2">
    <location>
        <begin position="112"/>
        <end position="134"/>
    </location>
</feature>
<dbReference type="AlphaFoldDB" id="A0A8K0TJY5"/>